<keyword evidence="3" id="KW-1185">Reference proteome</keyword>
<accession>A0A090DB34</accession>
<dbReference type="EMBL" id="CCNB01000019">
    <property type="protein sequence ID" value="CDX39487.1"/>
    <property type="molecule type" value="Genomic_DNA"/>
</dbReference>
<reference evidence="3" key="1">
    <citation type="submission" date="2014-08" db="EMBL/GenBank/DDBJ databases">
        <authorList>
            <person name="Moulin L."/>
        </authorList>
    </citation>
    <scope>NUCLEOTIDE SEQUENCE [LARGE SCALE GENOMIC DNA]</scope>
</reference>
<dbReference type="AlphaFoldDB" id="A0A090DB34"/>
<protein>
    <submittedName>
        <fullName evidence="1">Uncharacterized protein</fullName>
    </submittedName>
</protein>
<dbReference type="EMBL" id="CCMZ01000004">
    <property type="protein sequence ID" value="CDX12528.1"/>
    <property type="molecule type" value="Genomic_DNA"/>
</dbReference>
<evidence type="ECO:0000313" key="3">
    <source>
        <dbReference type="Proteomes" id="UP000045285"/>
    </source>
</evidence>
<evidence type="ECO:0000313" key="4">
    <source>
        <dbReference type="Proteomes" id="UP000046373"/>
    </source>
</evidence>
<evidence type="ECO:0000313" key="1">
    <source>
        <dbReference type="EMBL" id="CDX12528.1"/>
    </source>
</evidence>
<proteinExistence type="predicted"/>
<reference evidence="1 4" key="2">
    <citation type="submission" date="2014-08" db="EMBL/GenBank/DDBJ databases">
        <authorList>
            <person name="Moulin Lionel"/>
        </authorList>
    </citation>
    <scope>NUCLEOTIDE SEQUENCE [LARGE SCALE GENOMIC DNA]</scope>
</reference>
<dbReference type="Proteomes" id="UP000046373">
    <property type="component" value="Unassembled WGS sequence"/>
</dbReference>
<sequence>MQIFDRLEALVHAEDASAAAGEARSLLAEIDRRGSEMISAAVDDFLIDMLTLAFVAEAFGGGPLEAARRLAQKRLSKIKLLSVVLPA</sequence>
<gene>
    <name evidence="1" type="ORF">MPL3356_120028</name>
    <name evidence="2" type="ORF">MPLDJ20_260019</name>
</gene>
<dbReference type="Proteomes" id="UP000045285">
    <property type="component" value="Unassembled WGS sequence"/>
</dbReference>
<organism evidence="1 3">
    <name type="scientific">Mesorhizobium plurifarium</name>
    <dbReference type="NCBI Taxonomy" id="69974"/>
    <lineage>
        <taxon>Bacteria</taxon>
        <taxon>Pseudomonadati</taxon>
        <taxon>Pseudomonadota</taxon>
        <taxon>Alphaproteobacteria</taxon>
        <taxon>Hyphomicrobiales</taxon>
        <taxon>Phyllobacteriaceae</taxon>
        <taxon>Mesorhizobium</taxon>
    </lineage>
</organism>
<name>A0A090DB34_MESPL</name>
<dbReference type="STRING" id="69974.MPLDJ20_260019"/>
<evidence type="ECO:0000313" key="2">
    <source>
        <dbReference type="EMBL" id="CDX39487.1"/>
    </source>
</evidence>